<dbReference type="HAMAP" id="MF_01341">
    <property type="entry name" value="Ribosomal_uL15"/>
    <property type="match status" value="1"/>
</dbReference>
<evidence type="ECO:0000256" key="5">
    <source>
        <dbReference type="RuleBase" id="RU003888"/>
    </source>
</evidence>
<dbReference type="EMBL" id="JAKIKS010000130">
    <property type="protein sequence ID" value="MCL1127139.1"/>
    <property type="molecule type" value="Genomic_DNA"/>
</dbReference>
<dbReference type="RefSeq" id="WP_248942537.1">
    <property type="nucleotide sequence ID" value="NZ_JAKIKS010000130.1"/>
</dbReference>
<evidence type="ECO:0000256" key="2">
    <source>
        <dbReference type="ARBA" id="ARBA00022980"/>
    </source>
</evidence>
<dbReference type="Pfam" id="PF00828">
    <property type="entry name" value="Ribosomal_L27A"/>
    <property type="match status" value="1"/>
</dbReference>
<feature type="domain" description="Large ribosomal subunit protein uL15/eL18" evidence="7">
    <location>
        <begin position="85"/>
        <end position="143"/>
    </location>
</feature>
<evidence type="ECO:0000256" key="6">
    <source>
        <dbReference type="SAM" id="MobiDB-lite"/>
    </source>
</evidence>
<evidence type="ECO:0000313" key="8">
    <source>
        <dbReference type="EMBL" id="MCL1127139.1"/>
    </source>
</evidence>
<name>A0ABT0LHG4_9GAMM</name>
<dbReference type="InterPro" id="IPR036227">
    <property type="entry name" value="Ribosomal_uL15/eL18_sf"/>
</dbReference>
<feature type="region of interest" description="Disordered" evidence="6">
    <location>
        <begin position="1"/>
        <end position="49"/>
    </location>
</feature>
<keyword evidence="9" id="KW-1185">Reference proteome</keyword>
<comment type="similarity">
    <text evidence="1 4 5">Belongs to the universal ribosomal protein uL15 family.</text>
</comment>
<dbReference type="InterPro" id="IPR005749">
    <property type="entry name" value="Ribosomal_uL15_bac-type"/>
</dbReference>
<sequence>MRLNTLSPAAGAKSAAKRVGRGIGSGLGKTAGRGHKGQNSRSGGGVRVGFEGGQMPLKIRLPKFGFTSRKALVTSEIRTSELAKVNGDVIDLNALKDANLVTRNIQFAKIVLSGTIERPVTVKGLKVTKGARAAIEAAGGKIEE</sequence>
<dbReference type="InterPro" id="IPR001196">
    <property type="entry name" value="Ribosomal_uL15_CS"/>
</dbReference>
<dbReference type="GO" id="GO:0005840">
    <property type="term" value="C:ribosome"/>
    <property type="evidence" value="ECO:0007669"/>
    <property type="project" value="UniProtKB-KW"/>
</dbReference>
<dbReference type="Proteomes" id="UP001203423">
    <property type="component" value="Unassembled WGS sequence"/>
</dbReference>
<dbReference type="InterPro" id="IPR030878">
    <property type="entry name" value="Ribosomal_uL15"/>
</dbReference>
<comment type="function">
    <text evidence="4">Binds to the 23S rRNA.</text>
</comment>
<evidence type="ECO:0000256" key="1">
    <source>
        <dbReference type="ARBA" id="ARBA00007320"/>
    </source>
</evidence>
<dbReference type="PANTHER" id="PTHR12934:SF11">
    <property type="entry name" value="LARGE RIBOSOMAL SUBUNIT PROTEIN UL15M"/>
    <property type="match status" value="1"/>
</dbReference>
<accession>A0ABT0LHG4</accession>
<dbReference type="NCBIfam" id="TIGR01071">
    <property type="entry name" value="rplO_bact"/>
    <property type="match status" value="1"/>
</dbReference>
<keyword evidence="3 4" id="KW-0687">Ribonucleoprotein</keyword>
<dbReference type="Gene3D" id="3.100.10.10">
    <property type="match status" value="1"/>
</dbReference>
<reference evidence="8 9" key="1">
    <citation type="submission" date="2022-01" db="EMBL/GenBank/DDBJ databases">
        <title>Whole genome-based taxonomy of the Shewanellaceae.</title>
        <authorList>
            <person name="Martin-Rodriguez A.J."/>
        </authorList>
    </citation>
    <scope>NUCLEOTIDE SEQUENCE [LARGE SCALE GENOMIC DNA]</scope>
    <source>
        <strain evidence="8 9">DSM 17177</strain>
    </source>
</reference>
<evidence type="ECO:0000256" key="4">
    <source>
        <dbReference type="HAMAP-Rule" id="MF_01341"/>
    </source>
</evidence>
<dbReference type="SUPFAM" id="SSF52080">
    <property type="entry name" value="Ribosomal proteins L15p and L18e"/>
    <property type="match status" value="1"/>
</dbReference>
<proteinExistence type="inferred from homology"/>
<dbReference type="PANTHER" id="PTHR12934">
    <property type="entry name" value="50S RIBOSOMAL PROTEIN L15"/>
    <property type="match status" value="1"/>
</dbReference>
<organism evidence="8 9">
    <name type="scientific">Shewanella surugensis</name>
    <dbReference type="NCBI Taxonomy" id="212020"/>
    <lineage>
        <taxon>Bacteria</taxon>
        <taxon>Pseudomonadati</taxon>
        <taxon>Pseudomonadota</taxon>
        <taxon>Gammaproteobacteria</taxon>
        <taxon>Alteromonadales</taxon>
        <taxon>Shewanellaceae</taxon>
        <taxon>Shewanella</taxon>
    </lineage>
</organism>
<evidence type="ECO:0000313" key="9">
    <source>
        <dbReference type="Proteomes" id="UP001203423"/>
    </source>
</evidence>
<evidence type="ECO:0000256" key="3">
    <source>
        <dbReference type="ARBA" id="ARBA00023274"/>
    </source>
</evidence>
<comment type="caution">
    <text evidence="8">The sequence shown here is derived from an EMBL/GenBank/DDBJ whole genome shotgun (WGS) entry which is preliminary data.</text>
</comment>
<keyword evidence="2 4" id="KW-0689">Ribosomal protein</keyword>
<feature type="compositionally biased region" description="Gly residues" evidence="6">
    <location>
        <begin position="21"/>
        <end position="31"/>
    </location>
</feature>
<keyword evidence="4" id="KW-0699">rRNA-binding</keyword>
<protein>
    <recommendedName>
        <fullName evidence="4">Large ribosomal subunit protein uL15</fullName>
    </recommendedName>
</protein>
<keyword evidence="4" id="KW-0694">RNA-binding</keyword>
<dbReference type="PROSITE" id="PS00475">
    <property type="entry name" value="RIBOSOMAL_L15"/>
    <property type="match status" value="1"/>
</dbReference>
<gene>
    <name evidence="4 8" type="primary">rplO</name>
    <name evidence="8" type="ORF">L2764_22310</name>
</gene>
<dbReference type="InterPro" id="IPR021131">
    <property type="entry name" value="Ribosomal_uL15/eL18"/>
</dbReference>
<evidence type="ECO:0000259" key="7">
    <source>
        <dbReference type="Pfam" id="PF00828"/>
    </source>
</evidence>
<comment type="subunit">
    <text evidence="4">Part of the 50S ribosomal subunit.</text>
</comment>